<protein>
    <submittedName>
        <fullName evidence="2">M20/M25/M40 family metallo-hydrolase</fullName>
    </submittedName>
</protein>
<sequence>DGYKKIISTMREVVGDVIVLPSISSGATDSRFLRNSGIPAYGIAVMDKNYDSTLQMTVHGRNERIDIKSLEVQAKFFVKLAQRYFGQGSW</sequence>
<comment type="caution">
    <text evidence="2">The sequence shown here is derived from an EMBL/GenBank/DDBJ whole genome shotgun (WGS) entry which is preliminary data.</text>
</comment>
<reference evidence="2" key="1">
    <citation type="submission" date="2020-07" db="EMBL/GenBank/DDBJ databases">
        <title>Huge and variable diversity of episymbiotic CPR bacteria and DPANN archaea in groundwater ecosystems.</title>
        <authorList>
            <person name="He C.Y."/>
            <person name="Keren R."/>
            <person name="Whittaker M."/>
            <person name="Farag I.F."/>
            <person name="Doudna J."/>
            <person name="Cate J.H.D."/>
            <person name="Banfield J.F."/>
        </authorList>
    </citation>
    <scope>NUCLEOTIDE SEQUENCE</scope>
    <source>
        <strain evidence="2">NC_groundwater_1482_Ag_S-0.65um_47_24</strain>
    </source>
</reference>
<dbReference type="Pfam" id="PF01546">
    <property type="entry name" value="Peptidase_M20"/>
    <property type="match status" value="1"/>
</dbReference>
<dbReference type="AlphaFoldDB" id="A0A933LRM8"/>
<organism evidence="2 3">
    <name type="scientific">Tectimicrobiota bacterium</name>
    <dbReference type="NCBI Taxonomy" id="2528274"/>
    <lineage>
        <taxon>Bacteria</taxon>
        <taxon>Pseudomonadati</taxon>
        <taxon>Nitrospinota/Tectimicrobiota group</taxon>
        <taxon>Candidatus Tectimicrobiota</taxon>
    </lineage>
</organism>
<evidence type="ECO:0000313" key="2">
    <source>
        <dbReference type="EMBL" id="MBI4596551.1"/>
    </source>
</evidence>
<name>A0A933LRM8_UNCTE</name>
<dbReference type="GO" id="GO:0016787">
    <property type="term" value="F:hydrolase activity"/>
    <property type="evidence" value="ECO:0007669"/>
    <property type="project" value="InterPro"/>
</dbReference>
<dbReference type="InterPro" id="IPR002933">
    <property type="entry name" value="Peptidase_M20"/>
</dbReference>
<feature type="non-terminal residue" evidence="2">
    <location>
        <position position="1"/>
    </location>
</feature>
<proteinExistence type="predicted"/>
<dbReference type="Gene3D" id="1.10.150.900">
    <property type="match status" value="1"/>
</dbReference>
<keyword evidence="1" id="KW-0378">Hydrolase</keyword>
<gene>
    <name evidence="2" type="ORF">HY730_09300</name>
</gene>
<dbReference type="Proteomes" id="UP000772181">
    <property type="component" value="Unassembled WGS sequence"/>
</dbReference>
<evidence type="ECO:0000313" key="3">
    <source>
        <dbReference type="Proteomes" id="UP000772181"/>
    </source>
</evidence>
<accession>A0A933LRM8</accession>
<dbReference type="SUPFAM" id="SSF53187">
    <property type="entry name" value="Zn-dependent exopeptidases"/>
    <property type="match status" value="1"/>
</dbReference>
<evidence type="ECO:0000256" key="1">
    <source>
        <dbReference type="ARBA" id="ARBA00022801"/>
    </source>
</evidence>
<dbReference type="EMBL" id="JACQWF010000405">
    <property type="protein sequence ID" value="MBI4596551.1"/>
    <property type="molecule type" value="Genomic_DNA"/>
</dbReference>